<evidence type="ECO:0000313" key="2">
    <source>
        <dbReference type="Proteomes" id="UP000539052"/>
    </source>
</evidence>
<evidence type="ECO:0000313" key="1">
    <source>
        <dbReference type="EMBL" id="NNJ32011.1"/>
    </source>
</evidence>
<dbReference type="InterPro" id="IPR024265">
    <property type="entry name" value="DUF3788"/>
</dbReference>
<organism evidence="1 2">
    <name type="scientific">Lacrimispora defluvii</name>
    <dbReference type="NCBI Taxonomy" id="2719233"/>
    <lineage>
        <taxon>Bacteria</taxon>
        <taxon>Bacillati</taxon>
        <taxon>Bacillota</taxon>
        <taxon>Clostridia</taxon>
        <taxon>Lachnospirales</taxon>
        <taxon>Lachnospiraceae</taxon>
        <taxon>Lacrimispora</taxon>
    </lineage>
</organism>
<sequence>MRFPYGNSYGWCVITHQRNKKLLCYVFPKCGAFNVMLRLSDDTYQKAYLPLHSIHGICLK</sequence>
<dbReference type="Pfam" id="PF12663">
    <property type="entry name" value="DUF3788"/>
    <property type="match status" value="1"/>
</dbReference>
<proteinExistence type="predicted"/>
<dbReference type="RefSeq" id="WP_170823148.1">
    <property type="nucleotide sequence ID" value="NZ_JAAOXG010000044.1"/>
</dbReference>
<name>A0ABX1VZY0_9FIRM</name>
<protein>
    <submittedName>
        <fullName evidence="1">DUF3788 family protein</fullName>
    </submittedName>
</protein>
<comment type="caution">
    <text evidence="1">The sequence shown here is derived from an EMBL/GenBank/DDBJ whole genome shotgun (WGS) entry which is preliminary data.</text>
</comment>
<keyword evidence="2" id="KW-1185">Reference proteome</keyword>
<gene>
    <name evidence="1" type="ORF">G9470_19770</name>
</gene>
<accession>A0ABX1VZY0</accession>
<reference evidence="1 2" key="1">
    <citation type="submission" date="2020-03" db="EMBL/GenBank/DDBJ databases">
        <title>Genome Sequence of industrial isolate, B5A.</title>
        <authorList>
            <person name="Sharma S."/>
            <person name="Patil P.B."/>
            <person name="Korpole S."/>
        </authorList>
    </citation>
    <scope>NUCLEOTIDE SEQUENCE [LARGE SCALE GENOMIC DNA]</scope>
    <source>
        <strain evidence="1 2">PI-S10-B5A</strain>
    </source>
</reference>
<dbReference type="EMBL" id="JAAOXG010000044">
    <property type="protein sequence ID" value="NNJ32011.1"/>
    <property type="molecule type" value="Genomic_DNA"/>
</dbReference>
<dbReference type="Proteomes" id="UP000539052">
    <property type="component" value="Unassembled WGS sequence"/>
</dbReference>